<evidence type="ECO:0000313" key="1">
    <source>
        <dbReference type="EMBL" id="GAG03856.1"/>
    </source>
</evidence>
<sequence>MAKWITLYHPSRRIVTTSLDDDTERLANFKRVGWKIGALPPEALPDSLDELEIMAEAGDLLAVEVAKKPASKKAKKE</sequence>
<dbReference type="EMBL" id="BARS01029382">
    <property type="protein sequence ID" value="GAG03856.1"/>
    <property type="molecule type" value="Genomic_DNA"/>
</dbReference>
<gene>
    <name evidence="1" type="ORF">S01H1_45924</name>
</gene>
<dbReference type="AlphaFoldDB" id="X0VTJ1"/>
<reference evidence="1" key="1">
    <citation type="journal article" date="2014" name="Front. Microbiol.">
        <title>High frequency of phylogenetically diverse reductive dehalogenase-homologous genes in deep subseafloor sedimentary metagenomes.</title>
        <authorList>
            <person name="Kawai M."/>
            <person name="Futagami T."/>
            <person name="Toyoda A."/>
            <person name="Takaki Y."/>
            <person name="Nishi S."/>
            <person name="Hori S."/>
            <person name="Arai W."/>
            <person name="Tsubouchi T."/>
            <person name="Morono Y."/>
            <person name="Uchiyama I."/>
            <person name="Ito T."/>
            <person name="Fujiyama A."/>
            <person name="Inagaki F."/>
            <person name="Takami H."/>
        </authorList>
    </citation>
    <scope>NUCLEOTIDE SEQUENCE</scope>
    <source>
        <strain evidence="1">Expedition CK06-06</strain>
    </source>
</reference>
<proteinExistence type="predicted"/>
<name>X0VTJ1_9ZZZZ</name>
<protein>
    <submittedName>
        <fullName evidence="1">Uncharacterized protein</fullName>
    </submittedName>
</protein>
<accession>X0VTJ1</accession>
<comment type="caution">
    <text evidence="1">The sequence shown here is derived from an EMBL/GenBank/DDBJ whole genome shotgun (WGS) entry which is preliminary data.</text>
</comment>
<organism evidence="1">
    <name type="scientific">marine sediment metagenome</name>
    <dbReference type="NCBI Taxonomy" id="412755"/>
    <lineage>
        <taxon>unclassified sequences</taxon>
        <taxon>metagenomes</taxon>
        <taxon>ecological metagenomes</taxon>
    </lineage>
</organism>